<feature type="transmembrane region" description="Helical" evidence="1">
    <location>
        <begin position="30"/>
        <end position="48"/>
    </location>
</feature>
<keyword evidence="1" id="KW-0472">Membrane</keyword>
<keyword evidence="1" id="KW-1133">Transmembrane helix</keyword>
<feature type="transmembrane region" description="Helical" evidence="1">
    <location>
        <begin position="54"/>
        <end position="76"/>
    </location>
</feature>
<name>A0A366EDP4_9BACI</name>
<gene>
    <name evidence="3" type="ORF">DET59_13230</name>
</gene>
<evidence type="ECO:0000259" key="2">
    <source>
        <dbReference type="Pfam" id="PF14317"/>
    </source>
</evidence>
<accession>A0A366EDP4</accession>
<dbReference type="InterPro" id="IPR025588">
    <property type="entry name" value="YcxB-like_C"/>
</dbReference>
<dbReference type="Proteomes" id="UP000252118">
    <property type="component" value="Unassembled WGS sequence"/>
</dbReference>
<dbReference type="AlphaFoldDB" id="A0A366EDP4"/>
<evidence type="ECO:0000313" key="4">
    <source>
        <dbReference type="Proteomes" id="UP000252118"/>
    </source>
</evidence>
<dbReference type="Pfam" id="PF14317">
    <property type="entry name" value="YcxB"/>
    <property type="match status" value="1"/>
</dbReference>
<organism evidence="3 4">
    <name type="scientific">Rossellomorea aquimaris</name>
    <dbReference type="NCBI Taxonomy" id="189382"/>
    <lineage>
        <taxon>Bacteria</taxon>
        <taxon>Bacillati</taxon>
        <taxon>Bacillota</taxon>
        <taxon>Bacilli</taxon>
        <taxon>Bacillales</taxon>
        <taxon>Bacillaceae</taxon>
        <taxon>Rossellomorea</taxon>
    </lineage>
</organism>
<evidence type="ECO:0000313" key="3">
    <source>
        <dbReference type="EMBL" id="RBO99614.1"/>
    </source>
</evidence>
<feature type="domain" description="YcxB-like C-terminal" evidence="2">
    <location>
        <begin position="102"/>
        <end position="162"/>
    </location>
</feature>
<comment type="caution">
    <text evidence="3">The sequence shown here is derived from an EMBL/GenBank/DDBJ whole genome shotgun (WGS) entry which is preliminary data.</text>
</comment>
<dbReference type="EMBL" id="QNRJ01000032">
    <property type="protein sequence ID" value="RBO99614.1"/>
    <property type="molecule type" value="Genomic_DNA"/>
</dbReference>
<protein>
    <submittedName>
        <fullName evidence="3">YcxB-like protein</fullName>
    </submittedName>
</protein>
<sequence length="175" mass="20649">MLTLKGALTLDDYKLFNALHTKKTLRMISLSYFVLIFVIFAFTTFSLMEEALDVVIFTIFNVIFTSVATLLLFLLAKVLLRWKGIKEFNSDQLMKREHTYHFDENGITQMRGRSTNYYEWADTLKVQGNKRMFLIYLSKNKAIPLPERFFKSHMDMDSFKKIVSDNMDSKKVHFK</sequence>
<evidence type="ECO:0000256" key="1">
    <source>
        <dbReference type="SAM" id="Phobius"/>
    </source>
</evidence>
<proteinExistence type="predicted"/>
<keyword evidence="1" id="KW-0812">Transmembrane</keyword>
<dbReference type="OrthoDB" id="2866610at2"/>
<reference evidence="3 4" key="1">
    <citation type="submission" date="2018-06" db="EMBL/GenBank/DDBJ databases">
        <title>Freshwater and sediment microbial communities from various areas in North America, analyzing microbe dynamics in response to fracking.</title>
        <authorList>
            <person name="Lamendella R."/>
        </authorList>
    </citation>
    <scope>NUCLEOTIDE SEQUENCE [LARGE SCALE GENOMIC DNA]</scope>
    <source>
        <strain evidence="3 4">97B</strain>
    </source>
</reference>